<dbReference type="Pfam" id="PF01032">
    <property type="entry name" value="FecCD"/>
    <property type="match status" value="2"/>
</dbReference>
<evidence type="ECO:0000256" key="4">
    <source>
        <dbReference type="ARBA" id="ARBA00022475"/>
    </source>
</evidence>
<dbReference type="InterPro" id="IPR037294">
    <property type="entry name" value="ABC_BtuC-like"/>
</dbReference>
<name>A0A7V7PLY0_9HYPH</name>
<dbReference type="CDD" id="cd06550">
    <property type="entry name" value="TM_ABC_iron-siderophores_like"/>
    <property type="match status" value="1"/>
</dbReference>
<evidence type="ECO:0000256" key="6">
    <source>
        <dbReference type="ARBA" id="ARBA00022989"/>
    </source>
</evidence>
<feature type="transmembrane region" description="Helical" evidence="8">
    <location>
        <begin position="563"/>
        <end position="586"/>
    </location>
</feature>
<comment type="subcellular location">
    <subcellularLocation>
        <location evidence="1">Cell membrane</location>
        <topology evidence="1">Multi-pass membrane protein</topology>
    </subcellularLocation>
</comment>
<dbReference type="AlphaFoldDB" id="A0A7V7PLY0"/>
<keyword evidence="4" id="KW-1003">Cell membrane</keyword>
<feature type="transmembrane region" description="Helical" evidence="8">
    <location>
        <begin position="53"/>
        <end position="70"/>
    </location>
</feature>
<feature type="transmembrane region" description="Helical" evidence="8">
    <location>
        <begin position="415"/>
        <end position="435"/>
    </location>
</feature>
<feature type="transmembrane region" description="Helical" evidence="8">
    <location>
        <begin position="511"/>
        <end position="530"/>
    </location>
</feature>
<feature type="transmembrane region" description="Helical" evidence="8">
    <location>
        <begin position="269"/>
        <end position="291"/>
    </location>
</feature>
<feature type="transmembrane region" description="Helical" evidence="8">
    <location>
        <begin position="383"/>
        <end position="403"/>
    </location>
</feature>
<evidence type="ECO:0000313" key="9">
    <source>
        <dbReference type="EMBL" id="KAB0677705.1"/>
    </source>
</evidence>
<feature type="transmembrane region" description="Helical" evidence="8">
    <location>
        <begin position="135"/>
        <end position="158"/>
    </location>
</feature>
<sequence>MIASHPRRPPVLAFGAAALLAVALFGFQVGSHWPAEGDTLARIVLLDSVLPRGAVALLAGAALGLAGALLQRVLRNPIADSSTLGVAAGAQLAMVLATVYAPVLMERAREPTAFAGGAAALLLILALSRRRDFEPVTVALCGMLVSLVAASLSATVILANGDYMMSLFIWGGGSLEQLGWDVSFTLGLRLLAGGLVAAALIRPLTLLGFEDERARSLGLGVAGMRLLLLGLAVVLSTSVVAYVGVIGFVGLAAPNLARLAGARTPKAVLLAAPLVGALLLLLTDGAVQALSFGGTEILPTGAATALIGGPILLWMLPRLHAVSRAPTAPAASPRRQRAPRLVLAGLALALLLVSTLALLFGPGPDAWQLATGAAFDLVAPWRWPRILAAASAGVMLSAAGFALQRVSGNPLASPEVLGVSSGSGLGLAAVLLLLPDAGIEARTLGAAAGAGVALAVVLGLAARRNFGPERLLLGGIAIGSLSGAAVTTVIARGGPEGAELLNWLSGSTQRLGPADALTAAALAVLLAAPLPFLSRWLALLPLGPPFAGGLGLSPRLAGGTLALLAALLSAVASLTVGPLSFVGLMAPHMARLAGFARPAGQFAASVLIGALLMVFADWMARTLTAPYQLPLGLFASLVGGPYMVWLLGRAPRR</sequence>
<evidence type="ECO:0000256" key="2">
    <source>
        <dbReference type="ARBA" id="ARBA00007935"/>
    </source>
</evidence>
<keyword evidence="3" id="KW-0813">Transport</keyword>
<keyword evidence="5 8" id="KW-0812">Transmembrane</keyword>
<accession>A0A7V7PLY0</accession>
<reference evidence="9 10" key="1">
    <citation type="submission" date="2019-09" db="EMBL/GenBank/DDBJ databases">
        <title>YIM 132180 draft genome.</title>
        <authorList>
            <person name="Zhang K."/>
        </authorList>
    </citation>
    <scope>NUCLEOTIDE SEQUENCE [LARGE SCALE GENOMIC DNA]</scope>
    <source>
        <strain evidence="9 10">YIM 132180</strain>
    </source>
</reference>
<feature type="transmembrane region" description="Helical" evidence="8">
    <location>
        <begin position="628"/>
        <end position="648"/>
    </location>
</feature>
<dbReference type="NCBIfam" id="NF007866">
    <property type="entry name" value="PRK10577.1-2"/>
    <property type="match status" value="1"/>
</dbReference>
<keyword evidence="10" id="KW-1185">Reference proteome</keyword>
<feature type="transmembrane region" description="Helical" evidence="8">
    <location>
        <begin position="111"/>
        <end position="128"/>
    </location>
</feature>
<comment type="similarity">
    <text evidence="2">Belongs to the binding-protein-dependent transport system permease family. FecCD subfamily.</text>
</comment>
<dbReference type="PANTHER" id="PTHR30472:SF37">
    <property type="entry name" value="FE(3+) DICITRATE TRANSPORT SYSTEM PERMEASE PROTEIN FECD-RELATED"/>
    <property type="match status" value="1"/>
</dbReference>
<keyword evidence="6 8" id="KW-1133">Transmembrane helix</keyword>
<dbReference type="EMBL" id="VZDO01000015">
    <property type="protein sequence ID" value="KAB0677705.1"/>
    <property type="molecule type" value="Genomic_DNA"/>
</dbReference>
<proteinExistence type="inferred from homology"/>
<organism evidence="9 10">
    <name type="scientific">Plantimonas leprariae</name>
    <dbReference type="NCBI Taxonomy" id="2615207"/>
    <lineage>
        <taxon>Bacteria</taxon>
        <taxon>Pseudomonadati</taxon>
        <taxon>Pseudomonadota</taxon>
        <taxon>Alphaproteobacteria</taxon>
        <taxon>Hyphomicrobiales</taxon>
        <taxon>Aurantimonadaceae</taxon>
        <taxon>Plantimonas</taxon>
    </lineage>
</organism>
<dbReference type="Gene3D" id="1.10.3470.10">
    <property type="entry name" value="ABC transporter involved in vitamin B12 uptake, BtuC"/>
    <property type="match status" value="2"/>
</dbReference>
<feature type="transmembrane region" description="Helical" evidence="8">
    <location>
        <begin position="82"/>
        <end position="105"/>
    </location>
</feature>
<dbReference type="GO" id="GO:0005886">
    <property type="term" value="C:plasma membrane"/>
    <property type="evidence" value="ECO:0007669"/>
    <property type="project" value="UniProtKB-SubCell"/>
</dbReference>
<dbReference type="RefSeq" id="WP_150971758.1">
    <property type="nucleotide sequence ID" value="NZ_VZDO01000015.1"/>
</dbReference>
<keyword evidence="7 8" id="KW-0472">Membrane</keyword>
<evidence type="ECO:0000256" key="3">
    <source>
        <dbReference type="ARBA" id="ARBA00022448"/>
    </source>
</evidence>
<comment type="caution">
    <text evidence="9">The sequence shown here is derived from an EMBL/GenBank/DDBJ whole genome shotgun (WGS) entry which is preliminary data.</text>
</comment>
<dbReference type="InterPro" id="IPR000522">
    <property type="entry name" value="ABC_transptr_permease_BtuC"/>
</dbReference>
<feature type="transmembrane region" description="Helical" evidence="8">
    <location>
        <begin position="341"/>
        <end position="363"/>
    </location>
</feature>
<evidence type="ECO:0000313" key="10">
    <source>
        <dbReference type="Proteomes" id="UP000432089"/>
    </source>
</evidence>
<dbReference type="PANTHER" id="PTHR30472">
    <property type="entry name" value="FERRIC ENTEROBACTIN TRANSPORT SYSTEM PERMEASE PROTEIN"/>
    <property type="match status" value="1"/>
</dbReference>
<dbReference type="GO" id="GO:0033214">
    <property type="term" value="P:siderophore-iron import into cell"/>
    <property type="evidence" value="ECO:0007669"/>
    <property type="project" value="TreeGrafter"/>
</dbReference>
<evidence type="ECO:0000256" key="7">
    <source>
        <dbReference type="ARBA" id="ARBA00023136"/>
    </source>
</evidence>
<gene>
    <name evidence="9" type="primary">fhuB</name>
    <name evidence="9" type="ORF">F6X38_17120</name>
</gene>
<evidence type="ECO:0000256" key="1">
    <source>
        <dbReference type="ARBA" id="ARBA00004651"/>
    </source>
</evidence>
<feature type="transmembrane region" description="Helical" evidence="8">
    <location>
        <begin position="178"/>
        <end position="201"/>
    </location>
</feature>
<dbReference type="SUPFAM" id="SSF81345">
    <property type="entry name" value="ABC transporter involved in vitamin B12 uptake, BtuC"/>
    <property type="match status" value="2"/>
</dbReference>
<evidence type="ECO:0000256" key="5">
    <source>
        <dbReference type="ARBA" id="ARBA00022692"/>
    </source>
</evidence>
<feature type="transmembrane region" description="Helical" evidence="8">
    <location>
        <begin position="239"/>
        <end position="257"/>
    </location>
</feature>
<feature type="transmembrane region" description="Helical" evidence="8">
    <location>
        <begin position="598"/>
        <end position="616"/>
    </location>
</feature>
<dbReference type="Proteomes" id="UP000432089">
    <property type="component" value="Unassembled WGS sequence"/>
</dbReference>
<feature type="transmembrane region" description="Helical" evidence="8">
    <location>
        <begin position="297"/>
        <end position="316"/>
    </location>
</feature>
<feature type="transmembrane region" description="Helical" evidence="8">
    <location>
        <begin position="441"/>
        <end position="462"/>
    </location>
</feature>
<dbReference type="GO" id="GO:0022857">
    <property type="term" value="F:transmembrane transporter activity"/>
    <property type="evidence" value="ECO:0007669"/>
    <property type="project" value="InterPro"/>
</dbReference>
<protein>
    <submittedName>
        <fullName evidence="9">Fe(3+)-hydroxamate ABC transporter permease FhuB</fullName>
    </submittedName>
</protein>
<evidence type="ECO:0000256" key="8">
    <source>
        <dbReference type="SAM" id="Phobius"/>
    </source>
</evidence>
<feature type="transmembrane region" description="Helical" evidence="8">
    <location>
        <begin position="213"/>
        <end position="233"/>
    </location>
</feature>